<reference evidence="1 2" key="1">
    <citation type="submission" date="2024-10" db="EMBL/GenBank/DDBJ databases">
        <authorList>
            <person name="Yibar A."/>
            <person name="Saticioglu I.B."/>
            <person name="Duman M."/>
            <person name="Ajmi N."/>
            <person name="Gurler F."/>
            <person name="Ay H."/>
            <person name="Onuk E."/>
            <person name="Guler S."/>
            <person name="Romalde J.L."/>
        </authorList>
    </citation>
    <scope>NUCLEOTIDE SEQUENCE [LARGE SCALE GENOMIC DNA]</scope>
    <source>
        <strain evidence="1 2">1-TCBS-B</strain>
    </source>
</reference>
<name>A0ABW7IJG4_9VIBR</name>
<sequence>MKGTREDEQIYVIPDDPKMVSILQWEDYERSYNKLLRDIRQKGFVRLMSDQEQSVYAHYILSKIADYRNQ</sequence>
<gene>
    <name evidence="1" type="ORF">ACGRH2_15165</name>
</gene>
<proteinExistence type="predicted"/>
<accession>A0ABW7IJG4</accession>
<comment type="caution">
    <text evidence="1">The sequence shown here is derived from an EMBL/GenBank/DDBJ whole genome shotgun (WGS) entry which is preliminary data.</text>
</comment>
<dbReference type="EMBL" id="JBIHSF010000008">
    <property type="protein sequence ID" value="MFH0261746.1"/>
    <property type="molecule type" value="Genomic_DNA"/>
</dbReference>
<dbReference type="Proteomes" id="UP001607125">
    <property type="component" value="Unassembled WGS sequence"/>
</dbReference>
<evidence type="ECO:0000313" key="1">
    <source>
        <dbReference type="EMBL" id="MFH0261746.1"/>
    </source>
</evidence>
<evidence type="ECO:0000313" key="2">
    <source>
        <dbReference type="Proteomes" id="UP001607125"/>
    </source>
</evidence>
<protein>
    <submittedName>
        <fullName evidence="1">Uncharacterized protein</fullName>
    </submittedName>
</protein>
<keyword evidence="2" id="KW-1185">Reference proteome</keyword>
<organism evidence="1 2">
    <name type="scientific">Vibrio barjaei</name>
    <dbReference type="NCBI Taxonomy" id="1676683"/>
    <lineage>
        <taxon>Bacteria</taxon>
        <taxon>Pseudomonadati</taxon>
        <taxon>Pseudomonadota</taxon>
        <taxon>Gammaproteobacteria</taxon>
        <taxon>Vibrionales</taxon>
        <taxon>Vibrionaceae</taxon>
        <taxon>Vibrio</taxon>
    </lineage>
</organism>
<dbReference type="RefSeq" id="WP_394629459.1">
    <property type="nucleotide sequence ID" value="NZ_JBIHSF010000008.1"/>
</dbReference>